<evidence type="ECO:0000313" key="3">
    <source>
        <dbReference type="Proteomes" id="UP000494040"/>
    </source>
</evidence>
<dbReference type="Proteomes" id="UP000494040">
    <property type="component" value="Unassembled WGS sequence"/>
</dbReference>
<accession>A0A8I6RRM0</accession>
<name>A0A8I6RRM0_CIMLE</name>
<dbReference type="OrthoDB" id="250548at2759"/>
<dbReference type="InterPro" id="IPR019351">
    <property type="entry name" value="DUF2039"/>
</dbReference>
<dbReference type="Pfam" id="PF10217">
    <property type="entry name" value="DUF2039"/>
    <property type="match status" value="1"/>
</dbReference>
<gene>
    <name evidence="2" type="primary">106666296</name>
</gene>
<dbReference type="KEGG" id="clec:106666296"/>
<proteinExistence type="predicted"/>
<evidence type="ECO:0000256" key="1">
    <source>
        <dbReference type="SAM" id="MobiDB-lite"/>
    </source>
</evidence>
<evidence type="ECO:0000313" key="2">
    <source>
        <dbReference type="EnsemblMetazoa" id="XP_014248866.1"/>
    </source>
</evidence>
<protein>
    <submittedName>
        <fullName evidence="2">Uncharacterized protein</fullName>
    </submittedName>
</protein>
<sequence length="119" mass="13435">MSTEKGNVSRKRPQKHQNSRKFKNDLHDKTPTTKFLNSIEISDVCPRCKSVLEWKIKYKKYKLLKNPSTCTKCSQRNVTLSYRIMCAGCAEMHGVCPKCGVPGGQSDPLPSDTINDNTD</sequence>
<keyword evidence="3" id="KW-1185">Reference proteome</keyword>
<dbReference type="EnsemblMetazoa" id="XM_014393380.1">
    <property type="protein sequence ID" value="XP_014248866.1"/>
    <property type="gene ID" value="LOC106666296"/>
</dbReference>
<organism evidence="2 3">
    <name type="scientific">Cimex lectularius</name>
    <name type="common">Bed bug</name>
    <name type="synonym">Acanthia lectularia</name>
    <dbReference type="NCBI Taxonomy" id="79782"/>
    <lineage>
        <taxon>Eukaryota</taxon>
        <taxon>Metazoa</taxon>
        <taxon>Ecdysozoa</taxon>
        <taxon>Arthropoda</taxon>
        <taxon>Hexapoda</taxon>
        <taxon>Insecta</taxon>
        <taxon>Pterygota</taxon>
        <taxon>Neoptera</taxon>
        <taxon>Paraneoptera</taxon>
        <taxon>Hemiptera</taxon>
        <taxon>Heteroptera</taxon>
        <taxon>Panheteroptera</taxon>
        <taxon>Cimicomorpha</taxon>
        <taxon>Cimicidae</taxon>
        <taxon>Cimex</taxon>
    </lineage>
</organism>
<dbReference type="PANTHER" id="PTHR22876:SF5">
    <property type="entry name" value="CHROMOSOME 9 OPEN READING FRAME 85"/>
    <property type="match status" value="1"/>
</dbReference>
<dbReference type="AlphaFoldDB" id="A0A8I6RRM0"/>
<feature type="compositionally biased region" description="Basic residues" evidence="1">
    <location>
        <begin position="8"/>
        <end position="21"/>
    </location>
</feature>
<dbReference type="OMA" id="YHIACSA"/>
<reference evidence="2" key="1">
    <citation type="submission" date="2022-01" db="UniProtKB">
        <authorList>
            <consortium name="EnsemblMetazoa"/>
        </authorList>
    </citation>
    <scope>IDENTIFICATION</scope>
</reference>
<dbReference type="PANTHER" id="PTHR22876">
    <property type="entry name" value="ZGC:101016"/>
    <property type="match status" value="1"/>
</dbReference>
<feature type="region of interest" description="Disordered" evidence="1">
    <location>
        <begin position="1"/>
        <end position="30"/>
    </location>
</feature>